<dbReference type="Pfam" id="PF00497">
    <property type="entry name" value="SBP_bac_3"/>
    <property type="match status" value="1"/>
</dbReference>
<keyword evidence="14" id="KW-0732">Signal</keyword>
<dbReference type="Gene3D" id="3.40.190.10">
    <property type="entry name" value="Periplasmic binding protein-like II"/>
    <property type="match status" value="1"/>
</dbReference>
<evidence type="ECO:0000256" key="2">
    <source>
        <dbReference type="ARBA" id="ARBA00011095"/>
    </source>
</evidence>
<dbReference type="SUPFAM" id="SSF53850">
    <property type="entry name" value="Periplasmic binding protein-like II"/>
    <property type="match status" value="1"/>
</dbReference>
<feature type="domain" description="Ionotropic glutamate receptor C-terminal" evidence="15">
    <location>
        <begin position="393"/>
        <end position="593"/>
    </location>
</feature>
<keyword evidence="5 13" id="KW-1133">Transmembrane helix</keyword>
<keyword evidence="11" id="KW-0407">Ion channel</keyword>
<sequence length="641" mass="72362">MSLITCFFVLQWLTWSRVLLAHGRSHCSRSIMSIGAVLDLSSQIGKHQKIAMEIAVQDFNRFSCSKLLLKIKNSNGSSAQAVASARSEQVSPLLPYFIQVGYNINLHMQCIAAIVGEYRWRKVTAIYEFDDRFSSDPGMLLNLSYSLRLVGSEIVNHVPFRSLSSLLDPNSTIENEFNSLKSKSNRVFLILQSSIELANLLFEKANQMGLMGKGSVWIIPDGIAGNLDSVNPSAILNMQGVIGFKTHFLETSKEFRRFKFKFRRRFVLEFPEEENINPSSFALQSYKTTWEVAQAARESQGKLTLKQLLKSNISRTEKLRQSSTLKIINVIGKSYRELASWSPALGFSKSLVTEQLTEMNTNSGSSGVLSKVYWPGGIQFVPKGWTQSTKGRKLKIGVPAEGAFTDFVNVEYDIIRNITSITGFSIDVFKAAVHNLAYDLNFDFVPFNGSYDEMVDQVYNKTLDAAVGDTSIMAYRYHLVDFSQPYVESGIDMVVTEQPAKLKETWIFLEAFTKDMWIMMAALHIFVGFVIWLIERQVNAELKGLGSMLWFLVTVIFYAHRNNEKFSSFLYPLQSSLKLRVSVGRLGVCGSSGQSEVFSPIEPMRVLYQQIIGCLPLCVRGHRRSMSVLDWHSVVCAERER</sequence>
<evidence type="ECO:0000259" key="15">
    <source>
        <dbReference type="SMART" id="SM00079"/>
    </source>
</evidence>
<keyword evidence="17" id="KW-1185">Reference proteome</keyword>
<gene>
    <name evidence="16" type="ORF">PHAVU_008G150400g</name>
</gene>
<dbReference type="FunFam" id="3.40.190.10:FF:000054">
    <property type="entry name" value="Glutamate receptor"/>
    <property type="match status" value="1"/>
</dbReference>
<dbReference type="Gene3D" id="1.10.287.70">
    <property type="match status" value="1"/>
</dbReference>
<evidence type="ECO:0000256" key="3">
    <source>
        <dbReference type="ARBA" id="ARBA00022448"/>
    </source>
</evidence>
<evidence type="ECO:0000313" key="17">
    <source>
        <dbReference type="Proteomes" id="UP000000226"/>
    </source>
</evidence>
<dbReference type="PANTHER" id="PTHR34836:SF1">
    <property type="entry name" value="OS09G0428600 PROTEIN"/>
    <property type="match status" value="1"/>
</dbReference>
<evidence type="ECO:0000256" key="13">
    <source>
        <dbReference type="SAM" id="Phobius"/>
    </source>
</evidence>
<dbReference type="SUPFAM" id="SSF53822">
    <property type="entry name" value="Periplasmic binding protein-like I"/>
    <property type="match status" value="1"/>
</dbReference>
<name>V7B503_PHAVU</name>
<feature type="chain" id="PRO_5004754127" description="Ionotropic glutamate receptor C-terminal domain-containing protein" evidence="14">
    <location>
        <begin position="17"/>
        <end position="641"/>
    </location>
</feature>
<dbReference type="eggNOG" id="KOG1052">
    <property type="taxonomic scope" value="Eukaryota"/>
</dbReference>
<evidence type="ECO:0000256" key="10">
    <source>
        <dbReference type="ARBA" id="ARBA00023286"/>
    </source>
</evidence>
<evidence type="ECO:0000256" key="5">
    <source>
        <dbReference type="ARBA" id="ARBA00022989"/>
    </source>
</evidence>
<dbReference type="PANTHER" id="PTHR34836">
    <property type="entry name" value="OS06G0188250 PROTEIN"/>
    <property type="match status" value="1"/>
</dbReference>
<evidence type="ECO:0000256" key="12">
    <source>
        <dbReference type="ARBA" id="ARBA00049638"/>
    </source>
</evidence>
<proteinExistence type="predicted"/>
<dbReference type="OMA" id="YFIQVGY"/>
<dbReference type="GO" id="GO:0016020">
    <property type="term" value="C:membrane"/>
    <property type="evidence" value="ECO:0007669"/>
    <property type="project" value="UniProtKB-SubCell"/>
</dbReference>
<dbReference type="GO" id="GO:0015276">
    <property type="term" value="F:ligand-gated monoatomic ion channel activity"/>
    <property type="evidence" value="ECO:0007669"/>
    <property type="project" value="InterPro"/>
</dbReference>
<dbReference type="OrthoDB" id="5984008at2759"/>
<keyword evidence="4 13" id="KW-0812">Transmembrane</keyword>
<dbReference type="Proteomes" id="UP000000226">
    <property type="component" value="Chromosome 8"/>
</dbReference>
<dbReference type="Gene3D" id="3.40.50.2300">
    <property type="match status" value="2"/>
</dbReference>
<dbReference type="Gramene" id="ESW12889">
    <property type="protein sequence ID" value="ESW12889"/>
    <property type="gene ID" value="PHAVU_008G150400g"/>
</dbReference>
<comment type="function">
    <text evidence="12">Glutamate-gated receptor that probably acts as a non-selective cation channel. May be involved in light-signal transduction and calcium homeostasis via the regulation of calcium influx into cells.</text>
</comment>
<evidence type="ECO:0000256" key="7">
    <source>
        <dbReference type="ARBA" id="ARBA00023136"/>
    </source>
</evidence>
<keyword evidence="10" id="KW-1071">Ligand-gated ion channel</keyword>
<evidence type="ECO:0000256" key="4">
    <source>
        <dbReference type="ARBA" id="ARBA00022692"/>
    </source>
</evidence>
<keyword evidence="3" id="KW-0813">Transport</keyword>
<evidence type="ECO:0000256" key="6">
    <source>
        <dbReference type="ARBA" id="ARBA00023065"/>
    </source>
</evidence>
<dbReference type="AlphaFoldDB" id="V7B503"/>
<comment type="subcellular location">
    <subcellularLocation>
        <location evidence="1">Membrane</location>
        <topology evidence="1">Multi-pass membrane protein</topology>
    </subcellularLocation>
</comment>
<keyword evidence="6" id="KW-0406">Ion transport</keyword>
<keyword evidence="8" id="KW-0675">Receptor</keyword>
<keyword evidence="9" id="KW-0325">Glycoprotein</keyword>
<comment type="subunit">
    <text evidence="2">May form heteromers.</text>
</comment>
<dbReference type="SMART" id="SM00079">
    <property type="entry name" value="PBPe"/>
    <property type="match status" value="1"/>
</dbReference>
<dbReference type="InterPro" id="IPR001828">
    <property type="entry name" value="ANF_lig-bd_rcpt"/>
</dbReference>
<feature type="transmembrane region" description="Helical" evidence="13">
    <location>
        <begin position="516"/>
        <end position="535"/>
    </location>
</feature>
<feature type="transmembrane region" description="Helical" evidence="13">
    <location>
        <begin position="542"/>
        <end position="560"/>
    </location>
</feature>
<dbReference type="InterPro" id="IPR001320">
    <property type="entry name" value="Iontro_rcpt_C"/>
</dbReference>
<evidence type="ECO:0000256" key="9">
    <source>
        <dbReference type="ARBA" id="ARBA00023180"/>
    </source>
</evidence>
<evidence type="ECO:0000256" key="11">
    <source>
        <dbReference type="ARBA" id="ARBA00023303"/>
    </source>
</evidence>
<keyword evidence="7 13" id="KW-0472">Membrane</keyword>
<dbReference type="InterPro" id="IPR028082">
    <property type="entry name" value="Peripla_BP_I"/>
</dbReference>
<dbReference type="InterPro" id="IPR015683">
    <property type="entry name" value="Ionotropic_Glu_rcpt"/>
</dbReference>
<organism evidence="16 17">
    <name type="scientific">Phaseolus vulgaris</name>
    <name type="common">Kidney bean</name>
    <name type="synonym">French bean</name>
    <dbReference type="NCBI Taxonomy" id="3885"/>
    <lineage>
        <taxon>Eukaryota</taxon>
        <taxon>Viridiplantae</taxon>
        <taxon>Streptophyta</taxon>
        <taxon>Embryophyta</taxon>
        <taxon>Tracheophyta</taxon>
        <taxon>Spermatophyta</taxon>
        <taxon>Magnoliopsida</taxon>
        <taxon>eudicotyledons</taxon>
        <taxon>Gunneridae</taxon>
        <taxon>Pentapetalae</taxon>
        <taxon>rosids</taxon>
        <taxon>fabids</taxon>
        <taxon>Fabales</taxon>
        <taxon>Fabaceae</taxon>
        <taxon>Papilionoideae</taxon>
        <taxon>50 kb inversion clade</taxon>
        <taxon>NPAAA clade</taxon>
        <taxon>indigoferoid/millettioid clade</taxon>
        <taxon>Phaseoleae</taxon>
        <taxon>Phaseolus</taxon>
    </lineage>
</organism>
<dbReference type="STRING" id="3885.V7B503"/>
<evidence type="ECO:0000256" key="14">
    <source>
        <dbReference type="SAM" id="SignalP"/>
    </source>
</evidence>
<evidence type="ECO:0000256" key="8">
    <source>
        <dbReference type="ARBA" id="ARBA00023170"/>
    </source>
</evidence>
<evidence type="ECO:0000256" key="1">
    <source>
        <dbReference type="ARBA" id="ARBA00004141"/>
    </source>
</evidence>
<protein>
    <recommendedName>
        <fullName evidence="15">Ionotropic glutamate receptor C-terminal domain-containing protein</fullName>
    </recommendedName>
</protein>
<accession>V7B503</accession>
<evidence type="ECO:0000313" key="16">
    <source>
        <dbReference type="EMBL" id="ESW12889.1"/>
    </source>
</evidence>
<dbReference type="InterPro" id="IPR001638">
    <property type="entry name" value="Solute-binding_3/MltF_N"/>
</dbReference>
<dbReference type="FunFam" id="3.40.50.2300:FF:000188">
    <property type="entry name" value="Glutamate receptor"/>
    <property type="match status" value="1"/>
</dbReference>
<reference evidence="17" key="1">
    <citation type="journal article" date="2014" name="Nat. Genet.">
        <title>A reference genome for common bean and genome-wide analysis of dual domestications.</title>
        <authorList>
            <person name="Schmutz J."/>
            <person name="McClean P.E."/>
            <person name="Mamidi S."/>
            <person name="Wu G.A."/>
            <person name="Cannon S.B."/>
            <person name="Grimwood J."/>
            <person name="Jenkins J."/>
            <person name="Shu S."/>
            <person name="Song Q."/>
            <person name="Chavarro C."/>
            <person name="Torres-Torres M."/>
            <person name="Geffroy V."/>
            <person name="Moghaddam S.M."/>
            <person name="Gao D."/>
            <person name="Abernathy B."/>
            <person name="Barry K."/>
            <person name="Blair M."/>
            <person name="Brick M.A."/>
            <person name="Chovatia M."/>
            <person name="Gepts P."/>
            <person name="Goodstein D.M."/>
            <person name="Gonzales M."/>
            <person name="Hellsten U."/>
            <person name="Hyten D.L."/>
            <person name="Jia G."/>
            <person name="Kelly J.D."/>
            <person name="Kudrna D."/>
            <person name="Lee R."/>
            <person name="Richard M.M."/>
            <person name="Miklas P.N."/>
            <person name="Osorno J.M."/>
            <person name="Rodrigues J."/>
            <person name="Thareau V."/>
            <person name="Urrea C.A."/>
            <person name="Wang M."/>
            <person name="Yu Y."/>
            <person name="Zhang M."/>
            <person name="Wing R.A."/>
            <person name="Cregan P.B."/>
            <person name="Rokhsar D.S."/>
            <person name="Jackson S.A."/>
        </authorList>
    </citation>
    <scope>NUCLEOTIDE SEQUENCE [LARGE SCALE GENOMIC DNA]</scope>
    <source>
        <strain evidence="17">cv. G19833</strain>
    </source>
</reference>
<dbReference type="EMBL" id="CM002295">
    <property type="protein sequence ID" value="ESW12889.1"/>
    <property type="molecule type" value="Genomic_DNA"/>
</dbReference>
<feature type="signal peptide" evidence="14">
    <location>
        <begin position="1"/>
        <end position="16"/>
    </location>
</feature>
<dbReference type="Pfam" id="PF01094">
    <property type="entry name" value="ANF_receptor"/>
    <property type="match status" value="1"/>
</dbReference>